<feature type="region of interest" description="Disordered" evidence="2">
    <location>
        <begin position="20"/>
        <end position="96"/>
    </location>
</feature>
<dbReference type="Proteomes" id="UP000807115">
    <property type="component" value="Chromosome 8"/>
</dbReference>
<keyword evidence="1" id="KW-0611">Plant defense</keyword>
<dbReference type="GO" id="GO:0006952">
    <property type="term" value="P:defense response"/>
    <property type="evidence" value="ECO:0007669"/>
    <property type="project" value="UniProtKB-KW"/>
</dbReference>
<dbReference type="InterPro" id="IPR036041">
    <property type="entry name" value="Ribosome-inact_prot_sf"/>
</dbReference>
<dbReference type="InterPro" id="IPR016138">
    <property type="entry name" value="Ribosome_inactivat_prot_sub1"/>
</dbReference>
<dbReference type="GO" id="GO:0017148">
    <property type="term" value="P:negative regulation of translation"/>
    <property type="evidence" value="ECO:0007669"/>
    <property type="project" value="UniProtKB-KW"/>
</dbReference>
<sequence length="401" mass="45015">MTTANNTTARALTPRWSLARAARSSIERTPLPQTERTTRGWPSSLPSRVRVILSPTTGPDERGRADAPRHGRRGRSPRPSYYLHRPGAEPWASVRGSTTHKATSAVERLHGRLLPLLASLRRLRVAAAVFFSDRPSHQRKPMAGAAAAADPFAGVPTFVFQLTFCPDRMVRGLCTLMRELQSEVARQSARESADGRTVKVWVHGHHRLLLTPDGGFFIVLLRPPPNVGGREVKLLFGFRDLYLLGFEHGDLWYVFSDAKLGAAIAHPRVRNLGFDGGYRGNVFQEVKIAVMDLLQTYQTLLDAVNRPRTEVYRALYGVMVTISEALRFVEWMKELVRIYKESRMEPAVDNEDDDVCFSQKFRNWSNRSKAVREGENAFVGPQYGFNTYDALLANSGVVLSR</sequence>
<keyword evidence="1" id="KW-0378">Hydrolase</keyword>
<dbReference type="AlphaFoldDB" id="A0A921QEJ5"/>
<keyword evidence="1" id="KW-0800">Toxin</keyword>
<accession>A0A921QEJ5</accession>
<evidence type="ECO:0000256" key="2">
    <source>
        <dbReference type="SAM" id="MobiDB-lite"/>
    </source>
</evidence>
<name>A0A921QEJ5_SORBI</name>
<evidence type="ECO:0000313" key="3">
    <source>
        <dbReference type="EMBL" id="KAG0520216.1"/>
    </source>
</evidence>
<reference evidence="3" key="1">
    <citation type="journal article" date="2019" name="BMC Genomics">
        <title>A new reference genome for Sorghum bicolor reveals high levels of sequence similarity between sweet and grain genotypes: implications for the genetics of sugar metabolism.</title>
        <authorList>
            <person name="Cooper E.A."/>
            <person name="Brenton Z.W."/>
            <person name="Flinn B.S."/>
            <person name="Jenkins J."/>
            <person name="Shu S."/>
            <person name="Flowers D."/>
            <person name="Luo F."/>
            <person name="Wang Y."/>
            <person name="Xia P."/>
            <person name="Barry K."/>
            <person name="Daum C."/>
            <person name="Lipzen A."/>
            <person name="Yoshinaga Y."/>
            <person name="Schmutz J."/>
            <person name="Saski C."/>
            <person name="Vermerris W."/>
            <person name="Kresovich S."/>
        </authorList>
    </citation>
    <scope>NUCLEOTIDE SEQUENCE</scope>
</reference>
<dbReference type="EMBL" id="CM027687">
    <property type="protein sequence ID" value="KAG0520216.1"/>
    <property type="molecule type" value="Genomic_DNA"/>
</dbReference>
<protein>
    <submittedName>
        <fullName evidence="3">Uncharacterized protein</fullName>
    </submittedName>
</protein>
<comment type="catalytic activity">
    <reaction evidence="1">
        <text>Endohydrolysis of the N-glycosidic bond at one specific adenosine on the 28S rRNA.</text>
        <dbReference type="EC" id="3.2.2.22"/>
    </reaction>
</comment>
<dbReference type="InterPro" id="IPR001574">
    <property type="entry name" value="Ribosome_inactivat_prot"/>
</dbReference>
<dbReference type="SUPFAM" id="SSF56371">
    <property type="entry name" value="Ribosome inactivating proteins (RIP)"/>
    <property type="match status" value="1"/>
</dbReference>
<comment type="caution">
    <text evidence="3">The sequence shown here is derived from an EMBL/GenBank/DDBJ whole genome shotgun (WGS) entry which is preliminary data.</text>
</comment>
<reference evidence="3" key="2">
    <citation type="submission" date="2020-10" db="EMBL/GenBank/DDBJ databases">
        <authorList>
            <person name="Cooper E.A."/>
            <person name="Brenton Z.W."/>
            <person name="Flinn B.S."/>
            <person name="Jenkins J."/>
            <person name="Shu S."/>
            <person name="Flowers D."/>
            <person name="Luo F."/>
            <person name="Wang Y."/>
            <person name="Xia P."/>
            <person name="Barry K."/>
            <person name="Daum C."/>
            <person name="Lipzen A."/>
            <person name="Yoshinaga Y."/>
            <person name="Schmutz J."/>
            <person name="Saski C."/>
            <person name="Vermerris W."/>
            <person name="Kresovich S."/>
        </authorList>
    </citation>
    <scope>NUCLEOTIDE SEQUENCE</scope>
</reference>
<dbReference type="GO" id="GO:0030598">
    <property type="term" value="F:rRNA N-glycosylase activity"/>
    <property type="evidence" value="ECO:0007669"/>
    <property type="project" value="UniProtKB-EC"/>
</dbReference>
<comment type="similarity">
    <text evidence="1">Belongs to the ribosome-inactivating protein family.</text>
</comment>
<dbReference type="GO" id="GO:0090729">
    <property type="term" value="F:toxin activity"/>
    <property type="evidence" value="ECO:0007669"/>
    <property type="project" value="UniProtKB-KW"/>
</dbReference>
<evidence type="ECO:0000256" key="1">
    <source>
        <dbReference type="RuleBase" id="RU004915"/>
    </source>
</evidence>
<evidence type="ECO:0000313" key="4">
    <source>
        <dbReference type="Proteomes" id="UP000807115"/>
    </source>
</evidence>
<gene>
    <name evidence="3" type="ORF">BDA96_08G054400</name>
</gene>
<feature type="compositionally biased region" description="Basic and acidic residues" evidence="2">
    <location>
        <begin position="59"/>
        <end position="69"/>
    </location>
</feature>
<keyword evidence="1" id="KW-0652">Protein synthesis inhibitor</keyword>
<dbReference type="Pfam" id="PF00161">
    <property type="entry name" value="RIP"/>
    <property type="match status" value="1"/>
</dbReference>
<proteinExistence type="inferred from homology"/>
<dbReference type="Gene3D" id="3.40.420.10">
    <property type="entry name" value="Ricin (A subunit), domain 1"/>
    <property type="match status" value="1"/>
</dbReference>
<organism evidence="3 4">
    <name type="scientific">Sorghum bicolor</name>
    <name type="common">Sorghum</name>
    <name type="synonym">Sorghum vulgare</name>
    <dbReference type="NCBI Taxonomy" id="4558"/>
    <lineage>
        <taxon>Eukaryota</taxon>
        <taxon>Viridiplantae</taxon>
        <taxon>Streptophyta</taxon>
        <taxon>Embryophyta</taxon>
        <taxon>Tracheophyta</taxon>
        <taxon>Spermatophyta</taxon>
        <taxon>Magnoliopsida</taxon>
        <taxon>Liliopsida</taxon>
        <taxon>Poales</taxon>
        <taxon>Poaceae</taxon>
        <taxon>PACMAD clade</taxon>
        <taxon>Panicoideae</taxon>
        <taxon>Andropogonodae</taxon>
        <taxon>Andropogoneae</taxon>
        <taxon>Sorghinae</taxon>
        <taxon>Sorghum</taxon>
    </lineage>
</organism>
<feature type="compositionally biased region" description="Polar residues" evidence="2">
    <location>
        <begin position="31"/>
        <end position="46"/>
    </location>
</feature>